<feature type="region of interest" description="Disordered" evidence="8">
    <location>
        <begin position="348"/>
        <end position="383"/>
    </location>
</feature>
<feature type="transmembrane region" description="Helical" evidence="9">
    <location>
        <begin position="111"/>
        <end position="131"/>
    </location>
</feature>
<keyword evidence="3" id="KW-0813">Transport</keyword>
<protein>
    <recommendedName>
        <fullName evidence="10">Sodium/calcium exchanger membrane region domain-containing protein</fullName>
    </recommendedName>
</protein>
<feature type="transmembrane region" description="Helical" evidence="9">
    <location>
        <begin position="83"/>
        <end position="105"/>
    </location>
</feature>
<evidence type="ECO:0000259" key="10">
    <source>
        <dbReference type="Pfam" id="PF01699"/>
    </source>
</evidence>
<dbReference type="InterPro" id="IPR004713">
    <property type="entry name" value="CaH_exchang"/>
</dbReference>
<comment type="similarity">
    <text evidence="2">Belongs to the Ca(2+):cation antiporter (CaCA) (TC 2.A.19) family.</text>
</comment>
<feature type="domain" description="Sodium/calcium exchanger membrane region" evidence="10">
    <location>
        <begin position="112"/>
        <end position="280"/>
    </location>
</feature>
<dbReference type="GO" id="GO:0000329">
    <property type="term" value="C:fungal-type vacuole membrane"/>
    <property type="evidence" value="ECO:0007669"/>
    <property type="project" value="TreeGrafter"/>
</dbReference>
<organism evidence="11 12">
    <name type="scientific">Clonostachys chloroleuca</name>
    <dbReference type="NCBI Taxonomy" id="1926264"/>
    <lineage>
        <taxon>Eukaryota</taxon>
        <taxon>Fungi</taxon>
        <taxon>Dikarya</taxon>
        <taxon>Ascomycota</taxon>
        <taxon>Pezizomycotina</taxon>
        <taxon>Sordariomycetes</taxon>
        <taxon>Hypocreomycetidae</taxon>
        <taxon>Hypocreales</taxon>
        <taxon>Bionectriaceae</taxon>
        <taxon>Clonostachys</taxon>
    </lineage>
</organism>
<feature type="transmembrane region" description="Helical" evidence="9">
    <location>
        <begin position="582"/>
        <end position="603"/>
    </location>
</feature>
<evidence type="ECO:0000256" key="7">
    <source>
        <dbReference type="ARBA" id="ARBA00023136"/>
    </source>
</evidence>
<name>A0AA35LVE7_9HYPO</name>
<accession>A0AA35LVE7</accession>
<feature type="transmembrane region" description="Helical" evidence="9">
    <location>
        <begin position="645"/>
        <end position="672"/>
    </location>
</feature>
<evidence type="ECO:0000256" key="2">
    <source>
        <dbReference type="ARBA" id="ARBA00008170"/>
    </source>
</evidence>
<comment type="caution">
    <text evidence="11">The sequence shown here is derived from an EMBL/GenBank/DDBJ whole genome shotgun (WGS) entry which is preliminary data.</text>
</comment>
<evidence type="ECO:0000313" key="12">
    <source>
        <dbReference type="Proteomes" id="UP001160390"/>
    </source>
</evidence>
<proteinExistence type="inferred from homology"/>
<feature type="domain" description="Sodium/calcium exchanger membrane region" evidence="10">
    <location>
        <begin position="581"/>
        <end position="724"/>
    </location>
</feature>
<comment type="subcellular location">
    <subcellularLocation>
        <location evidence="1">Endomembrane system</location>
        <topology evidence="1">Multi-pass membrane protein</topology>
    </subcellularLocation>
</comment>
<evidence type="ECO:0000256" key="9">
    <source>
        <dbReference type="SAM" id="Phobius"/>
    </source>
</evidence>
<feature type="transmembrane region" description="Helical" evidence="9">
    <location>
        <begin position="706"/>
        <end position="726"/>
    </location>
</feature>
<keyword evidence="12" id="KW-1185">Reference proteome</keyword>
<keyword evidence="7 9" id="KW-0472">Membrane</keyword>
<dbReference type="PANTHER" id="PTHR31503">
    <property type="entry name" value="VACUOLAR CALCIUM ION TRANSPORTER"/>
    <property type="match status" value="1"/>
</dbReference>
<dbReference type="GO" id="GO:0006874">
    <property type="term" value="P:intracellular calcium ion homeostasis"/>
    <property type="evidence" value="ECO:0007669"/>
    <property type="project" value="TreeGrafter"/>
</dbReference>
<dbReference type="EMBL" id="CABFNP030000705">
    <property type="protein sequence ID" value="CAI6081208.1"/>
    <property type="molecule type" value="Genomic_DNA"/>
</dbReference>
<evidence type="ECO:0000256" key="4">
    <source>
        <dbReference type="ARBA" id="ARBA00022692"/>
    </source>
</evidence>
<reference evidence="11" key="1">
    <citation type="submission" date="2023-01" db="EMBL/GenBank/DDBJ databases">
        <authorList>
            <person name="Piombo E."/>
        </authorList>
    </citation>
    <scope>NUCLEOTIDE SEQUENCE</scope>
</reference>
<evidence type="ECO:0000256" key="1">
    <source>
        <dbReference type="ARBA" id="ARBA00004127"/>
    </source>
</evidence>
<dbReference type="InterPro" id="IPR004837">
    <property type="entry name" value="NaCa_Exmemb"/>
</dbReference>
<feature type="transmembrane region" description="Helical" evidence="9">
    <location>
        <begin position="615"/>
        <end position="633"/>
    </location>
</feature>
<feature type="transmembrane region" description="Helical" evidence="9">
    <location>
        <begin position="229"/>
        <end position="247"/>
    </location>
</feature>
<dbReference type="FunFam" id="1.20.1420.30:FF:000016">
    <property type="entry name" value="Membrane bound cation transporter"/>
    <property type="match status" value="1"/>
</dbReference>
<keyword evidence="6" id="KW-0406">Ion transport</keyword>
<evidence type="ECO:0000256" key="5">
    <source>
        <dbReference type="ARBA" id="ARBA00022989"/>
    </source>
</evidence>
<dbReference type="PANTHER" id="PTHR31503:SF18">
    <property type="entry name" value="CA(2+)_H(+) EXCHANGER, PUTATIVE (EUROFUNG)-RELATED"/>
    <property type="match status" value="1"/>
</dbReference>
<feature type="transmembrane region" description="Helical" evidence="9">
    <location>
        <begin position="143"/>
        <end position="165"/>
    </location>
</feature>
<dbReference type="Pfam" id="PF01699">
    <property type="entry name" value="Na_Ca_ex"/>
    <property type="match status" value="2"/>
</dbReference>
<feature type="transmembrane region" description="Helical" evidence="9">
    <location>
        <begin position="185"/>
        <end position="208"/>
    </location>
</feature>
<feature type="compositionally biased region" description="Polar residues" evidence="8">
    <location>
        <begin position="7"/>
        <end position="17"/>
    </location>
</feature>
<feature type="transmembrane region" description="Helical" evidence="9">
    <location>
        <begin position="259"/>
        <end position="278"/>
    </location>
</feature>
<dbReference type="Proteomes" id="UP001160390">
    <property type="component" value="Unassembled WGS sequence"/>
</dbReference>
<dbReference type="Gene3D" id="1.20.1420.30">
    <property type="entry name" value="NCX, central ion-binding region"/>
    <property type="match status" value="2"/>
</dbReference>
<dbReference type="GO" id="GO:0015369">
    <property type="term" value="F:calcium:proton antiporter activity"/>
    <property type="evidence" value="ECO:0007669"/>
    <property type="project" value="TreeGrafter"/>
</dbReference>
<evidence type="ECO:0000256" key="3">
    <source>
        <dbReference type="ARBA" id="ARBA00022448"/>
    </source>
</evidence>
<sequence>MADSKATIASEQGNQPESKGWLGSVGSAEKPQEEQDSSAPLSTILTLAPEGGDAEEESNMDKANKRKNMKLFLRAGQQTAWRILAHSWVNFLLVFVPVGIIVRFVPDIHGGVTFATNCVAIIPLAGLMAFATESVAREVGDALGALMNVTLGNSVELIILFFHALGIKFPEYSSKLTSYQNKIRIVQASILGSILANVLLILGMAFFLGGMRYSEQLYNNTVTQMSACLLSLSVISLVLPTAFHAAFRNTHIADALSLRISRGTSVILLVVYIIFLVFQLKSHAYLYKSTPRHIVDAEALPGPAAAWLEAGHSGGSSDSRYDSGGSDHSLDSVRAKVGRGIRGMAARRASTRKKAALAKPNRPLGSDVHDFGVGSSSRKPHSLTHMDSMETCVDGRDGAVDTAELEKVRPSARSHDGKGKKKVEKNIDSVLTNEGGAFWGNSTHTRNENEKAVQYAEELDSTNKQHREKQESCDGNLPPPMAKRALRSLRGSVSHITPVLFPPEPSTGEANGAQAGGARKIRPVSPPALLTNKNKNLDHGPHAPRRTEVAIDGSVDDEEDTIEEQKAGEMDEEEYLTRTPAIVLLLVSTGLVALCAEFLLGSIEEVTQSSPLSEVFIGLIVLPIVGNAAEHITSITVAMKNKMDLAIGVTVGSSIQIALCITPLVVMLGWALGKDMSLYFTLFETVCLFVSTFMTNFLVLDGRSNYMEGALLCTVYILIALVAFFYPEAPAANDWGGGGGTGTMGVH</sequence>
<feature type="region of interest" description="Disordered" evidence="8">
    <location>
        <begin position="499"/>
        <end position="520"/>
    </location>
</feature>
<evidence type="ECO:0000256" key="8">
    <source>
        <dbReference type="SAM" id="MobiDB-lite"/>
    </source>
</evidence>
<keyword evidence="4 9" id="KW-0812">Transmembrane</keyword>
<dbReference type="GO" id="GO:0012505">
    <property type="term" value="C:endomembrane system"/>
    <property type="evidence" value="ECO:0007669"/>
    <property type="project" value="UniProtKB-SubCell"/>
</dbReference>
<feature type="region of interest" description="Disordered" evidence="8">
    <location>
        <begin position="1"/>
        <end position="44"/>
    </location>
</feature>
<evidence type="ECO:0000313" key="11">
    <source>
        <dbReference type="EMBL" id="CAI6081208.1"/>
    </source>
</evidence>
<evidence type="ECO:0000256" key="6">
    <source>
        <dbReference type="ARBA" id="ARBA00023065"/>
    </source>
</evidence>
<gene>
    <name evidence="11" type="ORF">CCHLO57077_00004007</name>
</gene>
<dbReference type="FunFam" id="1.20.1420.30:FF:000011">
    <property type="entry name" value="Vacuolar calcium ion transporter"/>
    <property type="match status" value="1"/>
</dbReference>
<dbReference type="AlphaFoldDB" id="A0AA35LVE7"/>
<dbReference type="InterPro" id="IPR044880">
    <property type="entry name" value="NCX_ion-bd_dom_sf"/>
</dbReference>
<keyword evidence="5 9" id="KW-1133">Transmembrane helix</keyword>
<feature type="transmembrane region" description="Helical" evidence="9">
    <location>
        <begin position="678"/>
        <end position="699"/>
    </location>
</feature>